<name>A0AAD2K2U0_9AGAR</name>
<evidence type="ECO:0000259" key="2">
    <source>
        <dbReference type="Pfam" id="PF09747"/>
    </source>
</evidence>
<dbReference type="InterPro" id="IPR040233">
    <property type="entry name" value="CCD97-like_C"/>
</dbReference>
<feature type="region of interest" description="Disordered" evidence="1">
    <location>
        <begin position="142"/>
        <end position="174"/>
    </location>
</feature>
<feature type="compositionally biased region" description="Acidic residues" evidence="1">
    <location>
        <begin position="149"/>
        <end position="163"/>
    </location>
</feature>
<dbReference type="Proteomes" id="UP001295794">
    <property type="component" value="Unassembled WGS sequence"/>
</dbReference>
<dbReference type="EMBL" id="CAVNYO010000405">
    <property type="protein sequence ID" value="CAK5275591.1"/>
    <property type="molecule type" value="Genomic_DNA"/>
</dbReference>
<evidence type="ECO:0000313" key="3">
    <source>
        <dbReference type="EMBL" id="CAK5275591.1"/>
    </source>
</evidence>
<gene>
    <name evidence="3" type="ORF">MYCIT1_LOCUS23459</name>
</gene>
<dbReference type="AlphaFoldDB" id="A0AAD2K2U0"/>
<reference evidence="3" key="1">
    <citation type="submission" date="2023-11" db="EMBL/GenBank/DDBJ databases">
        <authorList>
            <person name="De Vega J J."/>
            <person name="De Vega J J."/>
        </authorList>
    </citation>
    <scope>NUCLEOTIDE SEQUENCE</scope>
</reference>
<proteinExistence type="predicted"/>
<protein>
    <recommendedName>
        <fullName evidence="2">CCD97-like C-terminal domain-containing protein</fullName>
    </recommendedName>
</protein>
<comment type="caution">
    <text evidence="3">The sequence shown here is derived from an EMBL/GenBank/DDBJ whole genome shotgun (WGS) entry which is preliminary data.</text>
</comment>
<keyword evidence="4" id="KW-1185">Reference proteome</keyword>
<feature type="region of interest" description="Disordered" evidence="1">
    <location>
        <begin position="201"/>
        <end position="226"/>
    </location>
</feature>
<feature type="domain" description="CCD97-like C-terminal" evidence="2">
    <location>
        <begin position="176"/>
        <end position="223"/>
    </location>
</feature>
<accession>A0AAD2K2U0</accession>
<organism evidence="3 4">
    <name type="scientific">Mycena citricolor</name>
    <dbReference type="NCBI Taxonomy" id="2018698"/>
    <lineage>
        <taxon>Eukaryota</taxon>
        <taxon>Fungi</taxon>
        <taxon>Dikarya</taxon>
        <taxon>Basidiomycota</taxon>
        <taxon>Agaricomycotina</taxon>
        <taxon>Agaricomycetes</taxon>
        <taxon>Agaricomycetidae</taxon>
        <taxon>Agaricales</taxon>
        <taxon>Marasmiineae</taxon>
        <taxon>Mycenaceae</taxon>
        <taxon>Mycena</taxon>
    </lineage>
</organism>
<evidence type="ECO:0000313" key="4">
    <source>
        <dbReference type="Proteomes" id="UP001295794"/>
    </source>
</evidence>
<sequence length="226" mass="25909">MGELNESAIRAWLGLDESSLPSPAASPIEFLMVNLRFLPPHLLQSFSNITSPKDRSRLPAIRNRRLKYSAAAPELRFAAARNNWPLLYEGTSRPTKPGGEEEKAWVQNDFLDGRRKHVGKLGELLSGYEDEREGERLRALRREKAEAEFVPEEEEDSDSDDEGPLPPEEPVTEGVAKASFERLIRERFIYGLLDGVDYDRVDWDESLDGDTDRESEERWFDEEEED</sequence>
<dbReference type="Pfam" id="PF09747">
    <property type="entry name" value="CCD97-like_C"/>
    <property type="match status" value="1"/>
</dbReference>
<evidence type="ECO:0000256" key="1">
    <source>
        <dbReference type="SAM" id="MobiDB-lite"/>
    </source>
</evidence>